<accession>A0ABR3EKG1</accession>
<feature type="coiled-coil region" evidence="1">
    <location>
        <begin position="39"/>
        <end position="73"/>
    </location>
</feature>
<comment type="caution">
    <text evidence="2">The sequence shown here is derived from an EMBL/GenBank/DDBJ whole genome shotgun (WGS) entry which is preliminary data.</text>
</comment>
<gene>
    <name evidence="2" type="ORF">V5O48_018701</name>
</gene>
<protein>
    <submittedName>
        <fullName evidence="2">Uncharacterized protein</fullName>
    </submittedName>
</protein>
<proteinExistence type="predicted"/>
<keyword evidence="1" id="KW-0175">Coiled coil</keyword>
<dbReference type="EMBL" id="JBAHYK010003604">
    <property type="protein sequence ID" value="KAL0563366.1"/>
    <property type="molecule type" value="Genomic_DNA"/>
</dbReference>
<keyword evidence="3" id="KW-1185">Reference proteome</keyword>
<evidence type="ECO:0000313" key="3">
    <source>
        <dbReference type="Proteomes" id="UP001465976"/>
    </source>
</evidence>
<sequence>MKQEACSEIKQGDLKFKEMESQGVCLQLVSAERKIMRNIEMQERYIAQAEAENSSLREEYYKLSNRCRDLKRRINIRRFNQRRSMKARRSIVPPRARRNYRWLKEQMRRALRERTEKREAMCSSLLQASLARHMITSLQKELAHLRELDMKLLSVDQQ</sequence>
<dbReference type="Proteomes" id="UP001465976">
    <property type="component" value="Unassembled WGS sequence"/>
</dbReference>
<reference evidence="2 3" key="1">
    <citation type="submission" date="2024-02" db="EMBL/GenBank/DDBJ databases">
        <title>A draft genome for the cacao thread blight pathogen Marasmius crinis-equi.</title>
        <authorList>
            <person name="Cohen S.P."/>
            <person name="Baruah I.K."/>
            <person name="Amoako-Attah I."/>
            <person name="Bukari Y."/>
            <person name="Meinhardt L.W."/>
            <person name="Bailey B.A."/>
        </authorList>
    </citation>
    <scope>NUCLEOTIDE SEQUENCE [LARGE SCALE GENOMIC DNA]</scope>
    <source>
        <strain evidence="2 3">GH-76</strain>
    </source>
</reference>
<evidence type="ECO:0000256" key="1">
    <source>
        <dbReference type="SAM" id="Coils"/>
    </source>
</evidence>
<evidence type="ECO:0000313" key="2">
    <source>
        <dbReference type="EMBL" id="KAL0563366.1"/>
    </source>
</evidence>
<organism evidence="2 3">
    <name type="scientific">Marasmius crinis-equi</name>
    <dbReference type="NCBI Taxonomy" id="585013"/>
    <lineage>
        <taxon>Eukaryota</taxon>
        <taxon>Fungi</taxon>
        <taxon>Dikarya</taxon>
        <taxon>Basidiomycota</taxon>
        <taxon>Agaricomycotina</taxon>
        <taxon>Agaricomycetes</taxon>
        <taxon>Agaricomycetidae</taxon>
        <taxon>Agaricales</taxon>
        <taxon>Marasmiineae</taxon>
        <taxon>Marasmiaceae</taxon>
        <taxon>Marasmius</taxon>
    </lineage>
</organism>
<name>A0ABR3EKG1_9AGAR</name>